<evidence type="ECO:0000256" key="6">
    <source>
        <dbReference type="SAM" id="MobiDB-lite"/>
    </source>
</evidence>
<evidence type="ECO:0000256" key="4">
    <source>
        <dbReference type="ARBA" id="ARBA00023163"/>
    </source>
</evidence>
<protein>
    <recommendedName>
        <fullName evidence="9">Zn(2)-C6 fungal-type domain-containing protein</fullName>
    </recommendedName>
</protein>
<dbReference type="GO" id="GO:0000976">
    <property type="term" value="F:transcription cis-regulatory region binding"/>
    <property type="evidence" value="ECO:0007669"/>
    <property type="project" value="TreeGrafter"/>
</dbReference>
<dbReference type="OrthoDB" id="5226580at2759"/>
<evidence type="ECO:0000313" key="7">
    <source>
        <dbReference type="EMBL" id="KAI1880084.1"/>
    </source>
</evidence>
<evidence type="ECO:0000313" key="8">
    <source>
        <dbReference type="Proteomes" id="UP000829685"/>
    </source>
</evidence>
<name>A0A9Q0ATJ9_9PEZI</name>
<dbReference type="PANTHER" id="PTHR31845:SF32">
    <property type="entry name" value="MISCELLANEOUS ZN(II)2CYS6 TRANSCRIPTION FACTOR (EUROFUNG)-RELATED"/>
    <property type="match status" value="1"/>
</dbReference>
<organism evidence="7 8">
    <name type="scientific">Neoarthrinium moseri</name>
    <dbReference type="NCBI Taxonomy" id="1658444"/>
    <lineage>
        <taxon>Eukaryota</taxon>
        <taxon>Fungi</taxon>
        <taxon>Dikarya</taxon>
        <taxon>Ascomycota</taxon>
        <taxon>Pezizomycotina</taxon>
        <taxon>Sordariomycetes</taxon>
        <taxon>Xylariomycetidae</taxon>
        <taxon>Amphisphaeriales</taxon>
        <taxon>Apiosporaceae</taxon>
        <taxon>Neoarthrinium</taxon>
    </lineage>
</organism>
<feature type="region of interest" description="Disordered" evidence="6">
    <location>
        <begin position="50"/>
        <end position="69"/>
    </location>
</feature>
<reference evidence="7" key="1">
    <citation type="submission" date="2021-03" db="EMBL/GenBank/DDBJ databases">
        <title>Revisited historic fungal species revealed as producer of novel bioactive compounds through whole genome sequencing and comparative genomics.</title>
        <authorList>
            <person name="Vignolle G.A."/>
            <person name="Hochenegger N."/>
            <person name="Mach R.L."/>
            <person name="Mach-Aigner A.R."/>
            <person name="Javad Rahimi M."/>
            <person name="Salim K.A."/>
            <person name="Chan C.M."/>
            <person name="Lim L.B.L."/>
            <person name="Cai F."/>
            <person name="Druzhinina I.S."/>
            <person name="U'Ren J.M."/>
            <person name="Derntl C."/>
        </authorList>
    </citation>
    <scope>NUCLEOTIDE SEQUENCE</scope>
    <source>
        <strain evidence="7">TUCIM 5799</strain>
    </source>
</reference>
<dbReference type="Gene3D" id="4.10.240.10">
    <property type="entry name" value="Zn(2)-C6 fungal-type DNA-binding domain"/>
    <property type="match status" value="1"/>
</dbReference>
<evidence type="ECO:0008006" key="9">
    <source>
        <dbReference type="Google" id="ProtNLM"/>
    </source>
</evidence>
<evidence type="ECO:0000256" key="2">
    <source>
        <dbReference type="ARBA" id="ARBA00023015"/>
    </source>
</evidence>
<evidence type="ECO:0000256" key="1">
    <source>
        <dbReference type="ARBA" id="ARBA00004123"/>
    </source>
</evidence>
<dbReference type="InterPro" id="IPR036864">
    <property type="entry name" value="Zn2-C6_fun-type_DNA-bd_sf"/>
</dbReference>
<feature type="region of interest" description="Disordered" evidence="6">
    <location>
        <begin position="86"/>
        <end position="114"/>
    </location>
</feature>
<sequence length="628" mass="70225">MENDTRPVPGRPAPYGQACIHCVKAKCKCISRANTGCERCSRRGLECRPSDGVRKRNTRKATSANRTSQLEERLNDLVTLLRSQQSIPGSSVKEPVPSSQPSHYASASTWSPSRGPDAYLTPSTAISSTSHVDCNQSSLIYDDELSPFEAEKVLQTFRNDYLKFFPFVWIKPDATAQELQRYRPFLWLNIRTVCEKSTAKMHILGDRAREIFARKVLVELERDMDTLLGLMVYLGWSTYQSRGKGFLARYANIANSLIQDLRLDQSPSTNCHSNCWVTVSKIPVVPEQTNEQRRVLIANFILCSTISFFLRLDVVRWNPYMEQSLERLAAQPEYEGDEVLVAIARAKLIVEEVANVSWRRTDYEASGPPLRYVKPLRNRLEQLRKSLSPEVAQNKIVMSHLNNAEVLIYEIAIFHPTSPITMPNPSSTYSAIPIPPLNLLPDHPEPTLSAPFKPVDICRLENLHNCLQSVKVSLSSYFGFTAQEYVTFPFAAMCHLSHSVQVLYRLSTLEEPDWDRAAVRREADIIAVLNEVADKMGQVASAAGLISDPSLPCGDIFSRGAGTLRTTASIWAAALAQQDETTGIEATQLPPADGCNDMGENPTDSIPILDFENDPWLTDLFASWEGAP</sequence>
<dbReference type="InterPro" id="IPR051089">
    <property type="entry name" value="prtT"/>
</dbReference>
<keyword evidence="5" id="KW-0539">Nucleus</keyword>
<gene>
    <name evidence="7" type="ORF">JX265_001705</name>
</gene>
<dbReference type="SUPFAM" id="SSF57701">
    <property type="entry name" value="Zn2/Cys6 DNA-binding domain"/>
    <property type="match status" value="1"/>
</dbReference>
<dbReference type="AlphaFoldDB" id="A0A9Q0ATJ9"/>
<keyword evidence="4" id="KW-0804">Transcription</keyword>
<keyword evidence="3" id="KW-0238">DNA-binding</keyword>
<feature type="compositionally biased region" description="Polar residues" evidence="6">
    <location>
        <begin position="97"/>
        <end position="112"/>
    </location>
</feature>
<evidence type="ECO:0000256" key="5">
    <source>
        <dbReference type="ARBA" id="ARBA00023242"/>
    </source>
</evidence>
<dbReference type="Proteomes" id="UP000829685">
    <property type="component" value="Unassembled WGS sequence"/>
</dbReference>
<dbReference type="GO" id="GO:0008270">
    <property type="term" value="F:zinc ion binding"/>
    <property type="evidence" value="ECO:0007669"/>
    <property type="project" value="InterPro"/>
</dbReference>
<comment type="caution">
    <text evidence="7">The sequence shown here is derived from an EMBL/GenBank/DDBJ whole genome shotgun (WGS) entry which is preliminary data.</text>
</comment>
<evidence type="ECO:0000256" key="3">
    <source>
        <dbReference type="ARBA" id="ARBA00023125"/>
    </source>
</evidence>
<keyword evidence="8" id="KW-1185">Reference proteome</keyword>
<comment type="subcellular location">
    <subcellularLocation>
        <location evidence="1">Nucleus</location>
    </subcellularLocation>
</comment>
<dbReference type="GO" id="GO:0000981">
    <property type="term" value="F:DNA-binding transcription factor activity, RNA polymerase II-specific"/>
    <property type="evidence" value="ECO:0007669"/>
    <property type="project" value="InterPro"/>
</dbReference>
<accession>A0A9Q0ATJ9</accession>
<proteinExistence type="predicted"/>
<dbReference type="GO" id="GO:0005634">
    <property type="term" value="C:nucleus"/>
    <property type="evidence" value="ECO:0007669"/>
    <property type="project" value="UniProtKB-SubCell"/>
</dbReference>
<keyword evidence="2" id="KW-0805">Transcription regulation</keyword>
<dbReference type="EMBL" id="JAFIMR010000003">
    <property type="protein sequence ID" value="KAI1880084.1"/>
    <property type="molecule type" value="Genomic_DNA"/>
</dbReference>
<dbReference type="PANTHER" id="PTHR31845">
    <property type="entry name" value="FINGER DOMAIN PROTEIN, PUTATIVE-RELATED"/>
    <property type="match status" value="1"/>
</dbReference>